<dbReference type="SMART" id="SM00451">
    <property type="entry name" value="ZnF_U1"/>
    <property type="match status" value="2"/>
</dbReference>
<keyword evidence="7" id="KW-0238">DNA-binding</keyword>
<evidence type="ECO:0000256" key="11">
    <source>
        <dbReference type="PROSITE-ProRule" id="PRU01263"/>
    </source>
</evidence>
<evidence type="ECO:0000259" key="15">
    <source>
        <dbReference type="PROSITE" id="PS51915"/>
    </source>
</evidence>
<feature type="coiled-coil region" evidence="12">
    <location>
        <begin position="110"/>
        <end position="137"/>
    </location>
</feature>
<dbReference type="AlphaFoldDB" id="A0A6J1MG09"/>
<feature type="compositionally biased region" description="Acidic residues" evidence="13">
    <location>
        <begin position="178"/>
        <end position="188"/>
    </location>
</feature>
<evidence type="ECO:0000256" key="7">
    <source>
        <dbReference type="ARBA" id="ARBA00023125"/>
    </source>
</evidence>
<dbReference type="PANTHER" id="PTHR23235:SF178">
    <property type="entry name" value="C2H2-TYPE DOMAIN-CONTAINING PROTEIN-RELATED"/>
    <property type="match status" value="1"/>
</dbReference>
<feature type="binding site" evidence="11">
    <location>
        <position position="5"/>
    </location>
    <ligand>
        <name>Zn(2+)</name>
        <dbReference type="ChEBI" id="CHEBI:29105"/>
    </ligand>
</feature>
<evidence type="ECO:0000313" key="16">
    <source>
        <dbReference type="Proteomes" id="UP000504633"/>
    </source>
</evidence>
<dbReference type="FunFam" id="3.30.160.60:FF:001557">
    <property type="entry name" value="Transcription factor E4F1"/>
    <property type="match status" value="1"/>
</dbReference>
<keyword evidence="9" id="KW-0539">Nucleus</keyword>
<dbReference type="GO" id="GO:0000981">
    <property type="term" value="F:DNA-binding transcription factor activity, RNA polymerase II-specific"/>
    <property type="evidence" value="ECO:0007669"/>
    <property type="project" value="TreeGrafter"/>
</dbReference>
<feature type="binding site" evidence="11">
    <location>
        <position position="8"/>
    </location>
    <ligand>
        <name>Zn(2+)</name>
        <dbReference type="ChEBI" id="CHEBI:29105"/>
    </ligand>
</feature>
<dbReference type="SUPFAM" id="SSF57667">
    <property type="entry name" value="beta-beta-alpha zinc fingers"/>
    <property type="match status" value="3"/>
</dbReference>
<dbReference type="PROSITE" id="PS50157">
    <property type="entry name" value="ZINC_FINGER_C2H2_2"/>
    <property type="match status" value="5"/>
</dbReference>
<dbReference type="Pfam" id="PF12874">
    <property type="entry name" value="zf-met"/>
    <property type="match status" value="1"/>
</dbReference>
<dbReference type="GeneID" id="111604244"/>
<evidence type="ECO:0000256" key="1">
    <source>
        <dbReference type="ARBA" id="ARBA00004123"/>
    </source>
</evidence>
<feature type="domain" description="C2H2-type" evidence="14">
    <location>
        <begin position="362"/>
        <end position="389"/>
    </location>
</feature>
<evidence type="ECO:0000256" key="12">
    <source>
        <dbReference type="SAM" id="Coils"/>
    </source>
</evidence>
<dbReference type="GO" id="GO:0000978">
    <property type="term" value="F:RNA polymerase II cis-regulatory region sequence-specific DNA binding"/>
    <property type="evidence" value="ECO:0007669"/>
    <property type="project" value="TreeGrafter"/>
</dbReference>
<name>A0A6J1MG09_DROHY</name>
<dbReference type="GO" id="GO:0008270">
    <property type="term" value="F:zinc ion binding"/>
    <property type="evidence" value="ECO:0007669"/>
    <property type="project" value="UniProtKB-UniRule"/>
</dbReference>
<dbReference type="FunFam" id="3.30.160.60:FF:000624">
    <property type="entry name" value="zinc finger protein 697"/>
    <property type="match status" value="1"/>
</dbReference>
<dbReference type="RefSeq" id="XP_023177997.1">
    <property type="nucleotide sequence ID" value="XM_023322229.2"/>
</dbReference>
<feature type="domain" description="C2H2-type" evidence="14">
    <location>
        <begin position="305"/>
        <end position="333"/>
    </location>
</feature>
<dbReference type="Proteomes" id="UP000504633">
    <property type="component" value="Unplaced"/>
</dbReference>
<evidence type="ECO:0000256" key="2">
    <source>
        <dbReference type="ARBA" id="ARBA00022723"/>
    </source>
</evidence>
<dbReference type="PANTHER" id="PTHR23235">
    <property type="entry name" value="KRUEPPEL-LIKE TRANSCRIPTION FACTOR"/>
    <property type="match status" value="1"/>
</dbReference>
<gene>
    <name evidence="17" type="primary">LOC111604244</name>
</gene>
<feature type="domain" description="ZAD" evidence="15">
    <location>
        <begin position="3"/>
        <end position="78"/>
    </location>
</feature>
<dbReference type="InterPro" id="IPR012934">
    <property type="entry name" value="Znf_AD"/>
</dbReference>
<dbReference type="InterPro" id="IPR003604">
    <property type="entry name" value="Matrin/U1-like-C_Znf_C2H2"/>
</dbReference>
<evidence type="ECO:0000256" key="6">
    <source>
        <dbReference type="ARBA" id="ARBA00023015"/>
    </source>
</evidence>
<dbReference type="KEGG" id="dhe:111604244"/>
<evidence type="ECO:0000256" key="3">
    <source>
        <dbReference type="ARBA" id="ARBA00022737"/>
    </source>
</evidence>
<sequence length="428" mass="50059">MTLQCRTCGNVIYNMNAKNLFLSENTEILMNIKNVTGTTLEKCPELPFHICACCLLDLKQAVFHIKVFRDRCLKTQEKLLMTQTHVELSSKGNMELNSYYNIKRETILNYDELPIEIDRLEDDFDDEEDELIDFYDDNFSSDIEASSVEAPTEDADYVITSVQDEMRSICEFSSESQETTDEFQELSDNELVQNKSYGDKSKSTSFTSSTPTTFTNLLLNTENSNANTNMKVHKQHLNENNLDSNTPVKTKKTYTSWKNLTEEQIVDRRRKQRLRDCICDQCGRHFTDQSNFKLHMLRHTGIKNFKCNECGKLFYTDHLLQLHERTVHRGERPYACKYCDKTFNSSTTRVMHERSHTNVRPYTCEYCDKSFISTSALKRHDLTHNGVRAFYCNICDKTFQRNTHLKAHLRSKLHAMKENNINLLREFE</sequence>
<keyword evidence="3" id="KW-0677">Repeat</keyword>
<feature type="binding site" evidence="11">
    <location>
        <position position="51"/>
    </location>
    <ligand>
        <name>Zn(2+)</name>
        <dbReference type="ChEBI" id="CHEBI:29105"/>
    </ligand>
</feature>
<keyword evidence="8" id="KW-0804">Transcription</keyword>
<evidence type="ECO:0000313" key="17">
    <source>
        <dbReference type="RefSeq" id="XP_023177997.1"/>
    </source>
</evidence>
<feature type="domain" description="C2H2-type" evidence="14">
    <location>
        <begin position="334"/>
        <end position="361"/>
    </location>
</feature>
<evidence type="ECO:0000259" key="14">
    <source>
        <dbReference type="PROSITE" id="PS50157"/>
    </source>
</evidence>
<dbReference type="Pfam" id="PF00096">
    <property type="entry name" value="zf-C2H2"/>
    <property type="match status" value="4"/>
</dbReference>
<evidence type="ECO:0000256" key="8">
    <source>
        <dbReference type="ARBA" id="ARBA00023163"/>
    </source>
</evidence>
<proteinExistence type="predicted"/>
<evidence type="ECO:0000256" key="4">
    <source>
        <dbReference type="ARBA" id="ARBA00022771"/>
    </source>
</evidence>
<keyword evidence="16" id="KW-1185">Reference proteome</keyword>
<keyword evidence="5 11" id="KW-0862">Zinc</keyword>
<dbReference type="Gene3D" id="3.30.160.60">
    <property type="entry name" value="Classic Zinc Finger"/>
    <property type="match status" value="5"/>
</dbReference>
<feature type="domain" description="C2H2-type" evidence="14">
    <location>
        <begin position="390"/>
        <end position="419"/>
    </location>
</feature>
<evidence type="ECO:0000256" key="13">
    <source>
        <dbReference type="SAM" id="MobiDB-lite"/>
    </source>
</evidence>
<dbReference type="OrthoDB" id="8117402at2759"/>
<reference evidence="17" key="1">
    <citation type="submission" date="2025-08" db="UniProtKB">
        <authorList>
            <consortium name="RefSeq"/>
        </authorList>
    </citation>
    <scope>IDENTIFICATION</scope>
    <source>
        <strain evidence="17">15085-1641.00</strain>
        <tissue evidence="17">Whole body</tissue>
    </source>
</reference>
<evidence type="ECO:0000256" key="10">
    <source>
        <dbReference type="PROSITE-ProRule" id="PRU00042"/>
    </source>
</evidence>
<evidence type="ECO:0000256" key="9">
    <source>
        <dbReference type="ARBA" id="ARBA00023242"/>
    </source>
</evidence>
<keyword evidence="2 11" id="KW-0479">Metal-binding</keyword>
<accession>A0A6J1MG09</accession>
<evidence type="ECO:0000256" key="5">
    <source>
        <dbReference type="ARBA" id="ARBA00022833"/>
    </source>
</evidence>
<keyword evidence="4 10" id="KW-0863">Zinc-finger</keyword>
<keyword evidence="12" id="KW-0175">Coiled coil</keyword>
<keyword evidence="6" id="KW-0805">Transcription regulation</keyword>
<dbReference type="InterPro" id="IPR036236">
    <property type="entry name" value="Znf_C2H2_sf"/>
</dbReference>
<dbReference type="PROSITE" id="PS51915">
    <property type="entry name" value="ZAD"/>
    <property type="match status" value="1"/>
</dbReference>
<dbReference type="OMA" id="ICACCTL"/>
<protein>
    <submittedName>
        <fullName evidence="17">Transcription factor Ouib</fullName>
    </submittedName>
</protein>
<dbReference type="GO" id="GO:0005634">
    <property type="term" value="C:nucleus"/>
    <property type="evidence" value="ECO:0007669"/>
    <property type="project" value="UniProtKB-SubCell"/>
</dbReference>
<comment type="subcellular location">
    <subcellularLocation>
        <location evidence="1">Nucleus</location>
    </subcellularLocation>
</comment>
<dbReference type="PROSITE" id="PS00028">
    <property type="entry name" value="ZINC_FINGER_C2H2_1"/>
    <property type="match status" value="5"/>
</dbReference>
<organism evidence="16 17">
    <name type="scientific">Drosophila hydei</name>
    <name type="common">Fruit fly</name>
    <dbReference type="NCBI Taxonomy" id="7224"/>
    <lineage>
        <taxon>Eukaryota</taxon>
        <taxon>Metazoa</taxon>
        <taxon>Ecdysozoa</taxon>
        <taxon>Arthropoda</taxon>
        <taxon>Hexapoda</taxon>
        <taxon>Insecta</taxon>
        <taxon>Pterygota</taxon>
        <taxon>Neoptera</taxon>
        <taxon>Endopterygota</taxon>
        <taxon>Diptera</taxon>
        <taxon>Brachycera</taxon>
        <taxon>Muscomorpha</taxon>
        <taxon>Ephydroidea</taxon>
        <taxon>Drosophilidae</taxon>
        <taxon>Drosophila</taxon>
    </lineage>
</organism>
<feature type="binding site" evidence="11">
    <location>
        <position position="54"/>
    </location>
    <ligand>
        <name>Zn(2+)</name>
        <dbReference type="ChEBI" id="CHEBI:29105"/>
    </ligand>
</feature>
<dbReference type="InterPro" id="IPR013087">
    <property type="entry name" value="Znf_C2H2_type"/>
</dbReference>
<feature type="region of interest" description="Disordered" evidence="13">
    <location>
        <begin position="174"/>
        <end position="205"/>
    </location>
</feature>
<dbReference type="SMART" id="SM00355">
    <property type="entry name" value="ZnF_C2H2"/>
    <property type="match status" value="5"/>
</dbReference>
<feature type="domain" description="C2H2-type" evidence="14">
    <location>
        <begin position="277"/>
        <end position="304"/>
    </location>
</feature>
<dbReference type="GO" id="GO:0045944">
    <property type="term" value="P:positive regulation of transcription by RNA polymerase II"/>
    <property type="evidence" value="ECO:0007669"/>
    <property type="project" value="UniProtKB-ARBA"/>
</dbReference>